<feature type="domain" description="BTB" evidence="2">
    <location>
        <begin position="43"/>
        <end position="109"/>
    </location>
</feature>
<accession>A0A4Y9XXZ7</accession>
<dbReference type="Pfam" id="PF00651">
    <property type="entry name" value="BTB"/>
    <property type="match status" value="2"/>
</dbReference>
<dbReference type="InterPro" id="IPR000210">
    <property type="entry name" value="BTB/POZ_dom"/>
</dbReference>
<evidence type="ECO:0000259" key="2">
    <source>
        <dbReference type="PROSITE" id="PS50097"/>
    </source>
</evidence>
<feature type="region of interest" description="Disordered" evidence="1">
    <location>
        <begin position="1"/>
        <end position="30"/>
    </location>
</feature>
<dbReference type="PROSITE" id="PS50097">
    <property type="entry name" value="BTB"/>
    <property type="match status" value="2"/>
</dbReference>
<comment type="caution">
    <text evidence="3">The sequence shown here is derived from an EMBL/GenBank/DDBJ whole genome shotgun (WGS) entry which is preliminary data.</text>
</comment>
<dbReference type="Gene3D" id="3.30.710.10">
    <property type="entry name" value="Potassium Channel Kv1.1, Chain A"/>
    <property type="match status" value="2"/>
</dbReference>
<dbReference type="OrthoDB" id="3223751at2759"/>
<proteinExistence type="predicted"/>
<dbReference type="PANTHER" id="PTHR22744">
    <property type="entry name" value="HELIX LOOP HELIX PROTEIN 21-RELATED"/>
    <property type="match status" value="1"/>
</dbReference>
<sequence length="461" mass="51967">MSESSKATEAALVVGPSDGNGEECSMTPSQAPRRHEKYYIEDRLSIFSVEDCLFKVHRYYLILESPVFKDMFMCPPEAGMLEGESDLRPIVLPDTTRKEFEALLDFLYNRMYNRYPSFSLSKWMDLLTIADRFQFENVRERAIDELTTSEKSMDAVDELLVSVKCRVPQWTIPALSKLVTQPNILETEAAARLPLDILMRVWKTREEYLATYPRGTQAVNTPISNFSSFGSHLAPPAPAKDSAVSAIATDEQPDPIPPLTDASVENKHDMYWFSGPPMATLKVPSGTNLYRVHRYLLERESEYCRTLFSANPAQDPSFIYDLVGCKDSEVEALLGFLYDPPEKMPEQALSKVIDLLTISTRLSLNQTRECALAMLAQRREKMGAVEQIVIAQKHGITSWLEPAYSSIIARAEPLREHEAERLPLSTIVMLTSAREDNLRRTLLLEFEGEDEGETPGSGFGG</sequence>
<feature type="domain" description="BTB" evidence="2">
    <location>
        <begin position="277"/>
        <end position="346"/>
    </location>
</feature>
<dbReference type="InterPro" id="IPR011333">
    <property type="entry name" value="SKP1/BTB/POZ_sf"/>
</dbReference>
<keyword evidence="4" id="KW-1185">Reference proteome</keyword>
<dbReference type="CDD" id="cd18186">
    <property type="entry name" value="BTB_POZ_ZBTB_KLHL-like"/>
    <property type="match status" value="1"/>
</dbReference>
<protein>
    <recommendedName>
        <fullName evidence="2">BTB domain-containing protein</fullName>
    </recommendedName>
</protein>
<dbReference type="AlphaFoldDB" id="A0A4Y9XXZ7"/>
<name>A0A4Y9XXZ7_9AGAM</name>
<dbReference type="Proteomes" id="UP000298327">
    <property type="component" value="Unassembled WGS sequence"/>
</dbReference>
<evidence type="ECO:0000313" key="3">
    <source>
        <dbReference type="EMBL" id="TFY54990.1"/>
    </source>
</evidence>
<feature type="non-terminal residue" evidence="3">
    <location>
        <position position="461"/>
    </location>
</feature>
<dbReference type="PANTHER" id="PTHR22744:SF14">
    <property type="entry name" value="BTB DOMAIN-CONTAINING PROTEIN-RELATED"/>
    <property type="match status" value="1"/>
</dbReference>
<reference evidence="3 4" key="1">
    <citation type="submission" date="2019-02" db="EMBL/GenBank/DDBJ databases">
        <title>Genome sequencing of the rare red list fungi Dentipellis fragilis.</title>
        <authorList>
            <person name="Buettner E."/>
            <person name="Kellner H."/>
        </authorList>
    </citation>
    <scope>NUCLEOTIDE SEQUENCE [LARGE SCALE GENOMIC DNA]</scope>
    <source>
        <strain evidence="3 4">DSM 105465</strain>
    </source>
</reference>
<evidence type="ECO:0000256" key="1">
    <source>
        <dbReference type="SAM" id="MobiDB-lite"/>
    </source>
</evidence>
<gene>
    <name evidence="3" type="ORF">EVG20_g9486</name>
</gene>
<organism evidence="3 4">
    <name type="scientific">Dentipellis fragilis</name>
    <dbReference type="NCBI Taxonomy" id="205917"/>
    <lineage>
        <taxon>Eukaryota</taxon>
        <taxon>Fungi</taxon>
        <taxon>Dikarya</taxon>
        <taxon>Basidiomycota</taxon>
        <taxon>Agaricomycotina</taxon>
        <taxon>Agaricomycetes</taxon>
        <taxon>Russulales</taxon>
        <taxon>Hericiaceae</taxon>
        <taxon>Dentipellis</taxon>
    </lineage>
</organism>
<dbReference type="STRING" id="205917.A0A4Y9XXZ7"/>
<dbReference type="SUPFAM" id="SSF54695">
    <property type="entry name" value="POZ domain"/>
    <property type="match status" value="2"/>
</dbReference>
<evidence type="ECO:0000313" key="4">
    <source>
        <dbReference type="Proteomes" id="UP000298327"/>
    </source>
</evidence>
<dbReference type="SMART" id="SM00225">
    <property type="entry name" value="BTB"/>
    <property type="match status" value="2"/>
</dbReference>
<dbReference type="EMBL" id="SEOQ01000964">
    <property type="protein sequence ID" value="TFY54990.1"/>
    <property type="molecule type" value="Genomic_DNA"/>
</dbReference>